<dbReference type="PANTHER" id="PTHR42732">
    <property type="entry name" value="BETA-GALACTOSIDASE"/>
    <property type="match status" value="1"/>
</dbReference>
<keyword evidence="2 8" id="KW-0378">Hydrolase</keyword>
<dbReference type="Gene3D" id="2.60.40.10">
    <property type="entry name" value="Immunoglobulins"/>
    <property type="match status" value="2"/>
</dbReference>
<dbReference type="GO" id="GO:0004565">
    <property type="term" value="F:beta-galactosidase activity"/>
    <property type="evidence" value="ECO:0007669"/>
    <property type="project" value="UniProtKB-EC"/>
</dbReference>
<proteinExistence type="inferred from homology"/>
<feature type="domain" description="Glycoside hydrolase family 2 immunoglobulin-like beta-sandwich" evidence="5">
    <location>
        <begin position="168"/>
        <end position="255"/>
    </location>
</feature>
<evidence type="ECO:0000256" key="1">
    <source>
        <dbReference type="ARBA" id="ARBA00007401"/>
    </source>
</evidence>
<feature type="domain" description="Glycosyl hydrolases family 2 sugar binding" evidence="7">
    <location>
        <begin position="26"/>
        <end position="149"/>
    </location>
</feature>
<comment type="caution">
    <text evidence="8">The sequence shown here is derived from an EMBL/GenBank/DDBJ whole genome shotgun (WGS) entry which is preliminary data.</text>
</comment>
<dbReference type="AlphaFoldDB" id="A0A7W9G3U7"/>
<dbReference type="PROSITE" id="PS00608">
    <property type="entry name" value="GLYCOSYL_HYDROL_F2_2"/>
    <property type="match status" value="1"/>
</dbReference>
<dbReference type="InterPro" id="IPR013783">
    <property type="entry name" value="Ig-like_fold"/>
</dbReference>
<dbReference type="InterPro" id="IPR008979">
    <property type="entry name" value="Galactose-bd-like_sf"/>
</dbReference>
<dbReference type="Pfam" id="PF02837">
    <property type="entry name" value="Glyco_hydro_2_N"/>
    <property type="match status" value="1"/>
</dbReference>
<sequence length="778" mass="86095">MPSTCKSLINRSWKFTYGDPSGATEPGYDDSDWYDVGLPHSFGQPYFMEAGFYVGRGVYRRDFVVEHPDKRVALEFQGVFQDADVYVNGHHVGRHLGGYTAFEMDVSEAVRPGINQLTVRVSNEWNPRLAPRAGEHVFNGGIYRDVSLIVSEKARFAWYGTAVTTDGNRVEIATELVNDGDTPFEGQLDAVVSLDGIELATVSAHISLEAGEATTHRTQLLLDEVRQWHPATPVLYQLDQRLSNGEQASTTFGFRTVEFTTDGGFFLNGEHYLINGANVHQDHAGWSDAVSHAGIRRDVAMIKECGMNFIRGSHYPHHEQFAAECDRQGLLFWSELHFWGVGGHDAEGYWNASAYPPHEEDRAEFEESCLRALTEMIRVNRNHPSIIVWSVSNEPFFTDAEVMPEAKKLITRLVDLAHQLDPTRPAAVGGAQRGGFDQLGDLAGYNGDGAALFHQPPWPSLVTEYGSAIEDRPGVYGPRYTDGVEIEHPWRAGIALWCAFHHGSIITDMSRMGFIDYFRVPLRSYYWYRNKLRGIEPPVWPREGTARALRLSSDTETIGTDGTDDAYLRVELVDESGTVISDERTVTIEVLEGGGLFPTGTSIELPVVDGIGAIEFRSHYAGVNVLRASAEGLEPATLTILATGGPEWTGQPRKLPSGPPSRRYRPGSERLLSANRPVFSSGSPAHNVTDYSTEHGWSGEWVRVDLEGAWRLRRIEVRFGEGADVPFVIETDDGAQVAAGLTGGGPARVELDALLAHEVWVRFPAGPAELIEVRVYGH</sequence>
<dbReference type="EC" id="3.2.1.23" evidence="8"/>
<organism evidence="8 9">
    <name type="scientific">Nonomuraea jabiensis</name>
    <dbReference type="NCBI Taxonomy" id="882448"/>
    <lineage>
        <taxon>Bacteria</taxon>
        <taxon>Bacillati</taxon>
        <taxon>Actinomycetota</taxon>
        <taxon>Actinomycetes</taxon>
        <taxon>Streptosporangiales</taxon>
        <taxon>Streptosporangiaceae</taxon>
        <taxon>Nonomuraea</taxon>
    </lineage>
</organism>
<evidence type="ECO:0000256" key="2">
    <source>
        <dbReference type="ARBA" id="ARBA00022801"/>
    </source>
</evidence>
<feature type="region of interest" description="Disordered" evidence="4">
    <location>
        <begin position="643"/>
        <end position="667"/>
    </location>
</feature>
<name>A0A7W9G3U7_9ACTN</name>
<dbReference type="InterPro" id="IPR006101">
    <property type="entry name" value="Glyco_hydro_2"/>
</dbReference>
<dbReference type="InterPro" id="IPR023232">
    <property type="entry name" value="Glyco_hydro_2_AS"/>
</dbReference>
<dbReference type="EMBL" id="JACHMB010000001">
    <property type="protein sequence ID" value="MBB5776749.1"/>
    <property type="molecule type" value="Genomic_DNA"/>
</dbReference>
<evidence type="ECO:0000256" key="4">
    <source>
        <dbReference type="SAM" id="MobiDB-lite"/>
    </source>
</evidence>
<dbReference type="InterPro" id="IPR006102">
    <property type="entry name" value="Ig-like_GH2"/>
</dbReference>
<evidence type="ECO:0000259" key="5">
    <source>
        <dbReference type="Pfam" id="PF00703"/>
    </source>
</evidence>
<evidence type="ECO:0000313" key="8">
    <source>
        <dbReference type="EMBL" id="MBB5776749.1"/>
    </source>
</evidence>
<feature type="domain" description="Glycoside hydrolase family 2 catalytic" evidence="6">
    <location>
        <begin position="261"/>
        <end position="428"/>
    </location>
</feature>
<keyword evidence="3 8" id="KW-0326">Glycosidase</keyword>
<accession>A0A7W9G3U7</accession>
<dbReference type="InterPro" id="IPR006103">
    <property type="entry name" value="Glyco_hydro_2_cat"/>
</dbReference>
<dbReference type="PANTHER" id="PTHR42732:SF1">
    <property type="entry name" value="BETA-MANNOSIDASE"/>
    <property type="match status" value="1"/>
</dbReference>
<gene>
    <name evidence="8" type="ORF">HD596_003505</name>
</gene>
<dbReference type="Proteomes" id="UP000579153">
    <property type="component" value="Unassembled WGS sequence"/>
</dbReference>
<dbReference type="Gene3D" id="3.20.20.80">
    <property type="entry name" value="Glycosidases"/>
    <property type="match status" value="1"/>
</dbReference>
<keyword evidence="9" id="KW-1185">Reference proteome</keyword>
<dbReference type="PRINTS" id="PR00132">
    <property type="entry name" value="GLHYDRLASE2"/>
</dbReference>
<dbReference type="SUPFAM" id="SSF49785">
    <property type="entry name" value="Galactose-binding domain-like"/>
    <property type="match status" value="1"/>
</dbReference>
<dbReference type="InterPro" id="IPR051913">
    <property type="entry name" value="GH2_Domain-Containing"/>
</dbReference>
<dbReference type="RefSeq" id="WP_185070312.1">
    <property type="nucleotide sequence ID" value="NZ_JACHMB010000001.1"/>
</dbReference>
<evidence type="ECO:0000259" key="6">
    <source>
        <dbReference type="Pfam" id="PF02836"/>
    </source>
</evidence>
<evidence type="ECO:0000259" key="7">
    <source>
        <dbReference type="Pfam" id="PF02837"/>
    </source>
</evidence>
<dbReference type="Gene3D" id="2.60.120.260">
    <property type="entry name" value="Galactose-binding domain-like"/>
    <property type="match status" value="1"/>
</dbReference>
<comment type="similarity">
    <text evidence="1">Belongs to the glycosyl hydrolase 2 family.</text>
</comment>
<dbReference type="SUPFAM" id="SSF49303">
    <property type="entry name" value="beta-Galactosidase/glucuronidase domain"/>
    <property type="match status" value="1"/>
</dbReference>
<dbReference type="InterPro" id="IPR036156">
    <property type="entry name" value="Beta-gal/glucu_dom_sf"/>
</dbReference>
<dbReference type="InterPro" id="IPR006104">
    <property type="entry name" value="Glyco_hydro_2_N"/>
</dbReference>
<evidence type="ECO:0000313" key="9">
    <source>
        <dbReference type="Proteomes" id="UP000579153"/>
    </source>
</evidence>
<dbReference type="GO" id="GO:0005975">
    <property type="term" value="P:carbohydrate metabolic process"/>
    <property type="evidence" value="ECO:0007669"/>
    <property type="project" value="InterPro"/>
</dbReference>
<dbReference type="SUPFAM" id="SSF51445">
    <property type="entry name" value="(Trans)glycosidases"/>
    <property type="match status" value="1"/>
</dbReference>
<dbReference type="InterPro" id="IPR017853">
    <property type="entry name" value="GH"/>
</dbReference>
<evidence type="ECO:0000256" key="3">
    <source>
        <dbReference type="ARBA" id="ARBA00023295"/>
    </source>
</evidence>
<dbReference type="Pfam" id="PF02836">
    <property type="entry name" value="Glyco_hydro_2_C"/>
    <property type="match status" value="1"/>
</dbReference>
<reference evidence="8 9" key="1">
    <citation type="submission" date="2020-08" db="EMBL/GenBank/DDBJ databases">
        <title>Sequencing the genomes of 1000 actinobacteria strains.</title>
        <authorList>
            <person name="Klenk H.-P."/>
        </authorList>
    </citation>
    <scope>NUCLEOTIDE SEQUENCE [LARGE SCALE GENOMIC DNA]</scope>
    <source>
        <strain evidence="8 9">DSM 45507</strain>
    </source>
</reference>
<dbReference type="Pfam" id="PF00703">
    <property type="entry name" value="Glyco_hydro_2"/>
    <property type="match status" value="1"/>
</dbReference>
<protein>
    <submittedName>
        <fullName evidence="8">Beta-galactosidase</fullName>
        <ecNumber evidence="8">3.2.1.23</ecNumber>
    </submittedName>
</protein>